<name>A0A6G0YBI3_APHCR</name>
<proteinExistence type="predicted"/>
<protein>
    <submittedName>
        <fullName evidence="2">FLYWCH-type domain-containing protein</fullName>
    </submittedName>
</protein>
<keyword evidence="1" id="KW-0812">Transmembrane</keyword>
<feature type="transmembrane region" description="Helical" evidence="1">
    <location>
        <begin position="48"/>
        <end position="72"/>
    </location>
</feature>
<evidence type="ECO:0000313" key="3">
    <source>
        <dbReference type="Proteomes" id="UP000478052"/>
    </source>
</evidence>
<evidence type="ECO:0000313" key="2">
    <source>
        <dbReference type="EMBL" id="KAF0752746.1"/>
    </source>
</evidence>
<sequence length="248" mass="29032">MEMDSGFAYTIQHKLTKSISWKCSQKSSKKSPDFFSLDFFTLKNGEAIILNILILYTSYMSKYILIIIVSYLRMKCIDKNVGSVLKGITYFLFLRRNITYFVFLRAYLTLDYFCRLAYDRCRVYSILGMPKHFLHKHKTLYKKVWTKIAAGNSIRVINENTTQYVNHFVSSSFPLDSTALIDAYAGYKKPIKLLNNNVPYPIINLLTPVCASAQLKNLHQGLDSSINIKQNHRTKRNYFETRRLVYYR</sequence>
<dbReference type="AlphaFoldDB" id="A0A6G0YBI3"/>
<dbReference type="Proteomes" id="UP000478052">
    <property type="component" value="Unassembled WGS sequence"/>
</dbReference>
<keyword evidence="3" id="KW-1185">Reference proteome</keyword>
<comment type="caution">
    <text evidence="2">The sequence shown here is derived from an EMBL/GenBank/DDBJ whole genome shotgun (WGS) entry which is preliminary data.</text>
</comment>
<reference evidence="2 3" key="1">
    <citation type="submission" date="2019-08" db="EMBL/GenBank/DDBJ databases">
        <title>Whole genome of Aphis craccivora.</title>
        <authorList>
            <person name="Voronova N.V."/>
            <person name="Shulinski R.S."/>
            <person name="Bandarenka Y.V."/>
            <person name="Zhorov D.G."/>
            <person name="Warner D."/>
        </authorList>
    </citation>
    <scope>NUCLEOTIDE SEQUENCE [LARGE SCALE GENOMIC DNA]</scope>
    <source>
        <strain evidence="2">180601</strain>
        <tissue evidence="2">Whole Body</tissue>
    </source>
</reference>
<keyword evidence="1" id="KW-0472">Membrane</keyword>
<gene>
    <name evidence="2" type="ORF">FWK35_00009955</name>
</gene>
<dbReference type="EMBL" id="VUJU01004949">
    <property type="protein sequence ID" value="KAF0752746.1"/>
    <property type="molecule type" value="Genomic_DNA"/>
</dbReference>
<accession>A0A6G0YBI3</accession>
<organism evidence="2 3">
    <name type="scientific">Aphis craccivora</name>
    <name type="common">Cowpea aphid</name>
    <dbReference type="NCBI Taxonomy" id="307492"/>
    <lineage>
        <taxon>Eukaryota</taxon>
        <taxon>Metazoa</taxon>
        <taxon>Ecdysozoa</taxon>
        <taxon>Arthropoda</taxon>
        <taxon>Hexapoda</taxon>
        <taxon>Insecta</taxon>
        <taxon>Pterygota</taxon>
        <taxon>Neoptera</taxon>
        <taxon>Paraneoptera</taxon>
        <taxon>Hemiptera</taxon>
        <taxon>Sternorrhyncha</taxon>
        <taxon>Aphidomorpha</taxon>
        <taxon>Aphidoidea</taxon>
        <taxon>Aphididae</taxon>
        <taxon>Aphidini</taxon>
        <taxon>Aphis</taxon>
        <taxon>Aphis</taxon>
    </lineage>
</organism>
<evidence type="ECO:0000256" key="1">
    <source>
        <dbReference type="SAM" id="Phobius"/>
    </source>
</evidence>
<keyword evidence="1" id="KW-1133">Transmembrane helix</keyword>